<organism evidence="1 2">
    <name type="scientific">Protopolystoma xenopodis</name>
    <dbReference type="NCBI Taxonomy" id="117903"/>
    <lineage>
        <taxon>Eukaryota</taxon>
        <taxon>Metazoa</taxon>
        <taxon>Spiralia</taxon>
        <taxon>Lophotrochozoa</taxon>
        <taxon>Platyhelminthes</taxon>
        <taxon>Monogenea</taxon>
        <taxon>Polyopisthocotylea</taxon>
        <taxon>Polystomatidea</taxon>
        <taxon>Polystomatidae</taxon>
        <taxon>Protopolystoma</taxon>
    </lineage>
</organism>
<protein>
    <submittedName>
        <fullName evidence="1">Uncharacterized protein</fullName>
    </submittedName>
</protein>
<dbReference type="EMBL" id="CAAALY010278239">
    <property type="protein sequence ID" value="VEL43021.1"/>
    <property type="molecule type" value="Genomic_DNA"/>
</dbReference>
<sequence>MHINAYEHPAPIFPLAAGQAVILDASIESSTTFNAELSYVGSALPHVDKMTKPDQEVVAGESKDLGEDLERKVVEDGIISPKSQVLPPHKQCSHSDLIYLPLSNSSYALASNSSPITGNEESPELPMFESPTCGDKATSSTITKTIAERNNLLETTTSATRTTAVTSAWGMEEADPESGRVIKLCSGEKHW</sequence>
<evidence type="ECO:0000313" key="2">
    <source>
        <dbReference type="Proteomes" id="UP000784294"/>
    </source>
</evidence>
<gene>
    <name evidence="1" type="ORF">PXEA_LOCUS36461</name>
</gene>
<dbReference type="AlphaFoldDB" id="A0A3S5BW95"/>
<name>A0A3S5BW95_9PLAT</name>
<dbReference type="Proteomes" id="UP000784294">
    <property type="component" value="Unassembled WGS sequence"/>
</dbReference>
<accession>A0A3S5BW95</accession>
<evidence type="ECO:0000313" key="1">
    <source>
        <dbReference type="EMBL" id="VEL43021.1"/>
    </source>
</evidence>
<proteinExistence type="predicted"/>
<keyword evidence="2" id="KW-1185">Reference proteome</keyword>
<reference evidence="1" key="1">
    <citation type="submission" date="2018-11" db="EMBL/GenBank/DDBJ databases">
        <authorList>
            <consortium name="Pathogen Informatics"/>
        </authorList>
    </citation>
    <scope>NUCLEOTIDE SEQUENCE</scope>
</reference>
<comment type="caution">
    <text evidence="1">The sequence shown here is derived from an EMBL/GenBank/DDBJ whole genome shotgun (WGS) entry which is preliminary data.</text>
</comment>